<sequence>MSFSHLASLLTPDARCVLAFSGGLDSSVLLHQLVSWQRQLPQLRVRALHVHHGLSPNADSWASHCLQTCQQWQIPCEVLRVQVDGHAKGIEAAAREARYQALFQQLQPGEHLLTAQHLDDQCETLLLALKRGSGPAGLAAMPIQRQVGEYSHLRPLLGLSRQQLEAYAAEYRLRWIEDESNADSRYDRNFLRQQILPLLQARWPHFSAASARSAALCGEQEQLLDELLAEQLAQLTDEQGALHFPPLLGMSEARRHALLRRWIAQQGGAMPSREALKRITDEVMQSREDANPSLIFAACTLRRYRQQLFWLKPQPSLSQHSLTWHDRKQLLRLPDDLGTLQANPAIATLRQPTEDESINVCFQASGYHYLLGRAGGREMKKLWQELGVPPWQRERIPLIYYNQTLICAPGLFITREGAASDEQGWQALWLQQQ</sequence>
<dbReference type="SUPFAM" id="SSF82829">
    <property type="entry name" value="MesJ substrate recognition domain-like"/>
    <property type="match status" value="1"/>
</dbReference>
<feature type="binding site" evidence="8">
    <location>
        <begin position="21"/>
        <end position="26"/>
    </location>
    <ligand>
        <name>ATP</name>
        <dbReference type="ChEBI" id="CHEBI:30616"/>
    </ligand>
</feature>
<dbReference type="GO" id="GO:0032267">
    <property type="term" value="F:tRNA(Ile)-lysidine synthase activity"/>
    <property type="evidence" value="ECO:0007669"/>
    <property type="project" value="UniProtKB-EC"/>
</dbReference>
<keyword evidence="11" id="KW-1185">Reference proteome</keyword>
<dbReference type="EMBL" id="PIQI01000031">
    <property type="protein sequence ID" value="PJZ02844.1"/>
    <property type="molecule type" value="Genomic_DNA"/>
</dbReference>
<comment type="domain">
    <text evidence="8">The N-terminal region contains the highly conserved SGGXDS motif, predicted to be a P-loop motif involved in ATP binding.</text>
</comment>
<comment type="function">
    <text evidence="8">Ligates lysine onto the cytidine present at position 34 of the AUA codon-specific tRNA(Ile) that contains the anticodon CAU, in an ATP-dependent manner. Cytidine is converted to lysidine, thus changing the amino acid specificity of the tRNA from methionine to isoleucine.</text>
</comment>
<organism evidence="10 11">
    <name type="scientific">Pantoea rodasii</name>
    <dbReference type="NCBI Taxonomy" id="1076549"/>
    <lineage>
        <taxon>Bacteria</taxon>
        <taxon>Pseudomonadati</taxon>
        <taxon>Pseudomonadota</taxon>
        <taxon>Gammaproteobacteria</taxon>
        <taxon>Enterobacterales</taxon>
        <taxon>Erwiniaceae</taxon>
        <taxon>Pantoea</taxon>
    </lineage>
</organism>
<evidence type="ECO:0000256" key="2">
    <source>
        <dbReference type="ARBA" id="ARBA00022490"/>
    </source>
</evidence>
<dbReference type="InterPro" id="IPR012796">
    <property type="entry name" value="Lysidine-tRNA-synth_C"/>
</dbReference>
<dbReference type="NCBIfam" id="NF007942">
    <property type="entry name" value="PRK10660.1"/>
    <property type="match status" value="1"/>
</dbReference>
<evidence type="ECO:0000256" key="6">
    <source>
        <dbReference type="ARBA" id="ARBA00022840"/>
    </source>
</evidence>
<evidence type="ECO:0000313" key="10">
    <source>
        <dbReference type="EMBL" id="PJZ02844.1"/>
    </source>
</evidence>
<keyword evidence="6 8" id="KW-0067">ATP-binding</keyword>
<comment type="subcellular location">
    <subcellularLocation>
        <location evidence="1 8">Cytoplasm</location>
    </subcellularLocation>
</comment>
<comment type="similarity">
    <text evidence="8">Belongs to the tRNA(Ile)-lysidine synthase family.</text>
</comment>
<dbReference type="Proteomes" id="UP000232062">
    <property type="component" value="Unassembled WGS sequence"/>
</dbReference>
<dbReference type="RefSeq" id="WP_100704665.1">
    <property type="nucleotide sequence ID" value="NZ_MLFP01000007.1"/>
</dbReference>
<dbReference type="GO" id="GO:0005524">
    <property type="term" value="F:ATP binding"/>
    <property type="evidence" value="ECO:0007669"/>
    <property type="project" value="UniProtKB-UniRule"/>
</dbReference>
<comment type="catalytic activity">
    <reaction evidence="7 8">
        <text>cytidine(34) in tRNA(Ile2) + L-lysine + ATP = lysidine(34) in tRNA(Ile2) + AMP + diphosphate + H(+)</text>
        <dbReference type="Rhea" id="RHEA:43744"/>
        <dbReference type="Rhea" id="RHEA-COMP:10625"/>
        <dbReference type="Rhea" id="RHEA-COMP:10670"/>
        <dbReference type="ChEBI" id="CHEBI:15378"/>
        <dbReference type="ChEBI" id="CHEBI:30616"/>
        <dbReference type="ChEBI" id="CHEBI:32551"/>
        <dbReference type="ChEBI" id="CHEBI:33019"/>
        <dbReference type="ChEBI" id="CHEBI:82748"/>
        <dbReference type="ChEBI" id="CHEBI:83665"/>
        <dbReference type="ChEBI" id="CHEBI:456215"/>
        <dbReference type="EC" id="6.3.4.19"/>
    </reaction>
</comment>
<evidence type="ECO:0000256" key="3">
    <source>
        <dbReference type="ARBA" id="ARBA00022598"/>
    </source>
</evidence>
<dbReference type="InterPro" id="IPR012094">
    <property type="entry name" value="tRNA_Ile_lys_synt"/>
</dbReference>
<keyword evidence="5 8" id="KW-0547">Nucleotide-binding</keyword>
<dbReference type="Pfam" id="PF09179">
    <property type="entry name" value="TilS"/>
    <property type="match status" value="1"/>
</dbReference>
<dbReference type="SUPFAM" id="SSF56037">
    <property type="entry name" value="PheT/TilS domain"/>
    <property type="match status" value="1"/>
</dbReference>
<keyword evidence="4 8" id="KW-0819">tRNA processing</keyword>
<protein>
    <recommendedName>
        <fullName evidence="8">tRNA(Ile)-lysidine synthase</fullName>
        <ecNumber evidence="8">6.3.4.19</ecNumber>
    </recommendedName>
    <alternativeName>
        <fullName evidence="8">tRNA(Ile)-2-lysyl-cytidine synthase</fullName>
    </alternativeName>
    <alternativeName>
        <fullName evidence="8">tRNA(Ile)-lysidine synthetase</fullName>
    </alternativeName>
</protein>
<feature type="domain" description="Lysidine-tRNA(Ile) synthetase C-terminal" evidence="9">
    <location>
        <begin position="358"/>
        <end position="429"/>
    </location>
</feature>
<dbReference type="InterPro" id="IPR012795">
    <property type="entry name" value="tRNA_Ile_lys_synt_N"/>
</dbReference>
<evidence type="ECO:0000256" key="4">
    <source>
        <dbReference type="ARBA" id="ARBA00022694"/>
    </source>
</evidence>
<dbReference type="NCBIfam" id="TIGR02433">
    <property type="entry name" value="lysidine_TilS_C"/>
    <property type="match status" value="1"/>
</dbReference>
<dbReference type="InterPro" id="IPR015262">
    <property type="entry name" value="tRNA_Ile_lys_synt_subst-bd"/>
</dbReference>
<dbReference type="GO" id="GO:0006400">
    <property type="term" value="P:tRNA modification"/>
    <property type="evidence" value="ECO:0007669"/>
    <property type="project" value="UniProtKB-UniRule"/>
</dbReference>
<dbReference type="Pfam" id="PF01171">
    <property type="entry name" value="ATP_bind_3"/>
    <property type="match status" value="1"/>
</dbReference>
<keyword evidence="3 8" id="KW-0436">Ligase</keyword>
<dbReference type="NCBIfam" id="TIGR02432">
    <property type="entry name" value="lysidine_TilS_N"/>
    <property type="match status" value="1"/>
</dbReference>
<dbReference type="SUPFAM" id="SSF52402">
    <property type="entry name" value="Adenine nucleotide alpha hydrolases-like"/>
    <property type="match status" value="1"/>
</dbReference>
<comment type="caution">
    <text evidence="10">The sequence shown here is derived from an EMBL/GenBank/DDBJ whole genome shotgun (WGS) entry which is preliminary data.</text>
</comment>
<proteinExistence type="inferred from homology"/>
<evidence type="ECO:0000256" key="7">
    <source>
        <dbReference type="ARBA" id="ARBA00048539"/>
    </source>
</evidence>
<reference evidence="10 11" key="1">
    <citation type="submission" date="2017-11" db="EMBL/GenBank/DDBJ databases">
        <title>The genome sequence of Pantoea rodasii DSM 26611.</title>
        <authorList>
            <person name="Gao J."/>
            <person name="Mao X."/>
            <person name="Sun J."/>
        </authorList>
    </citation>
    <scope>NUCLEOTIDE SEQUENCE [LARGE SCALE GENOMIC DNA]</scope>
    <source>
        <strain evidence="10 11">DSM 26611</strain>
    </source>
</reference>
<evidence type="ECO:0000256" key="5">
    <source>
        <dbReference type="ARBA" id="ARBA00022741"/>
    </source>
</evidence>
<dbReference type="GO" id="GO:0005737">
    <property type="term" value="C:cytoplasm"/>
    <property type="evidence" value="ECO:0007669"/>
    <property type="project" value="UniProtKB-SubCell"/>
</dbReference>
<dbReference type="SMART" id="SM00977">
    <property type="entry name" value="TilS_C"/>
    <property type="match status" value="1"/>
</dbReference>
<dbReference type="InterPro" id="IPR014729">
    <property type="entry name" value="Rossmann-like_a/b/a_fold"/>
</dbReference>
<accession>A0A2M9W5S1</accession>
<name>A0A2M9W5S1_9GAMM</name>
<dbReference type="InterPro" id="IPR011063">
    <property type="entry name" value="TilS/TtcA_N"/>
</dbReference>
<dbReference type="OrthoDB" id="9807403at2"/>
<dbReference type="AlphaFoldDB" id="A0A2M9W5S1"/>
<dbReference type="Gene3D" id="1.20.59.20">
    <property type="match status" value="1"/>
</dbReference>
<dbReference type="PANTHER" id="PTHR43033">
    <property type="entry name" value="TRNA(ILE)-LYSIDINE SYNTHASE-RELATED"/>
    <property type="match status" value="1"/>
</dbReference>
<evidence type="ECO:0000313" key="11">
    <source>
        <dbReference type="Proteomes" id="UP000232062"/>
    </source>
</evidence>
<evidence type="ECO:0000256" key="1">
    <source>
        <dbReference type="ARBA" id="ARBA00004496"/>
    </source>
</evidence>
<dbReference type="Gene3D" id="3.40.50.620">
    <property type="entry name" value="HUPs"/>
    <property type="match status" value="1"/>
</dbReference>
<dbReference type="STRING" id="1076549.HA45_11975"/>
<evidence type="ECO:0000259" key="9">
    <source>
        <dbReference type="SMART" id="SM00977"/>
    </source>
</evidence>
<gene>
    <name evidence="8" type="primary">tilS</name>
    <name evidence="10" type="ORF">PRCB_27285</name>
</gene>
<dbReference type="PANTHER" id="PTHR43033:SF1">
    <property type="entry name" value="TRNA(ILE)-LYSIDINE SYNTHASE-RELATED"/>
    <property type="match status" value="1"/>
</dbReference>
<dbReference type="EC" id="6.3.4.19" evidence="8"/>
<dbReference type="Pfam" id="PF11734">
    <property type="entry name" value="TilS_C"/>
    <property type="match status" value="1"/>
</dbReference>
<dbReference type="HAMAP" id="MF_01161">
    <property type="entry name" value="tRNA_Ile_lys_synt"/>
    <property type="match status" value="1"/>
</dbReference>
<evidence type="ECO:0000256" key="8">
    <source>
        <dbReference type="HAMAP-Rule" id="MF_01161"/>
    </source>
</evidence>
<dbReference type="CDD" id="cd01992">
    <property type="entry name" value="TilS_N"/>
    <property type="match status" value="1"/>
</dbReference>
<keyword evidence="2 8" id="KW-0963">Cytoplasm</keyword>